<dbReference type="Proteomes" id="UP001160148">
    <property type="component" value="Unassembled WGS sequence"/>
</dbReference>
<evidence type="ECO:0000313" key="2">
    <source>
        <dbReference type="EMBL" id="CAI6358446.1"/>
    </source>
</evidence>
<dbReference type="EMBL" id="CARXXK010000002">
    <property type="protein sequence ID" value="CAI6358446.1"/>
    <property type="molecule type" value="Genomic_DNA"/>
</dbReference>
<evidence type="ECO:0000256" key="1">
    <source>
        <dbReference type="SAM" id="Coils"/>
    </source>
</evidence>
<evidence type="ECO:0000313" key="3">
    <source>
        <dbReference type="Proteomes" id="UP001160148"/>
    </source>
</evidence>
<dbReference type="AlphaFoldDB" id="A0AAV0WS08"/>
<accession>A0AAV0WS08</accession>
<protein>
    <submittedName>
        <fullName evidence="2">Uncharacterized protein</fullName>
    </submittedName>
</protein>
<reference evidence="2 3" key="1">
    <citation type="submission" date="2023-01" db="EMBL/GenBank/DDBJ databases">
        <authorList>
            <person name="Whitehead M."/>
        </authorList>
    </citation>
    <scope>NUCLEOTIDE SEQUENCE [LARGE SCALE GENOMIC DNA]</scope>
</reference>
<gene>
    <name evidence="2" type="ORF">MEUPH1_LOCUS13957</name>
</gene>
<feature type="coiled-coil region" evidence="1">
    <location>
        <begin position="102"/>
        <end position="136"/>
    </location>
</feature>
<keyword evidence="3" id="KW-1185">Reference proteome</keyword>
<keyword evidence="1" id="KW-0175">Coiled coil</keyword>
<sequence length="152" mass="16920">MDAFGGSPASRLNKVIADMGEKYEKELALHVDLIEINDAKITTFGEQFTKELAVHSNISAANEKKISTLGDGARVIEMKIMRIESTLVPTVDKYFSDTNNKIESLIESIEIVNKNNKDLKTNLANAYSRIVILEDRIDGYQYSSKLSAGKTF</sequence>
<comment type="caution">
    <text evidence="2">The sequence shown here is derived from an EMBL/GenBank/DDBJ whole genome shotgun (WGS) entry which is preliminary data.</text>
</comment>
<organism evidence="2 3">
    <name type="scientific">Macrosiphum euphorbiae</name>
    <name type="common">potato aphid</name>
    <dbReference type="NCBI Taxonomy" id="13131"/>
    <lineage>
        <taxon>Eukaryota</taxon>
        <taxon>Metazoa</taxon>
        <taxon>Ecdysozoa</taxon>
        <taxon>Arthropoda</taxon>
        <taxon>Hexapoda</taxon>
        <taxon>Insecta</taxon>
        <taxon>Pterygota</taxon>
        <taxon>Neoptera</taxon>
        <taxon>Paraneoptera</taxon>
        <taxon>Hemiptera</taxon>
        <taxon>Sternorrhyncha</taxon>
        <taxon>Aphidomorpha</taxon>
        <taxon>Aphidoidea</taxon>
        <taxon>Aphididae</taxon>
        <taxon>Macrosiphini</taxon>
        <taxon>Macrosiphum</taxon>
    </lineage>
</organism>
<proteinExistence type="predicted"/>
<name>A0AAV0WS08_9HEMI</name>